<dbReference type="PRINTS" id="PR00707">
    <property type="entry name" value="UBCTHYDRLASE"/>
</dbReference>
<proteinExistence type="inferred from homology"/>
<dbReference type="Proteomes" id="UP000031036">
    <property type="component" value="Unassembled WGS sequence"/>
</dbReference>
<evidence type="ECO:0000256" key="10">
    <source>
        <dbReference type="PROSITE-ProRule" id="PRU01393"/>
    </source>
</evidence>
<protein>
    <recommendedName>
        <fullName evidence="9 11">Ubiquitin carboxyl-terminal hydrolase</fullName>
        <ecNumber evidence="3 11">3.4.19.12</ecNumber>
    </recommendedName>
</protein>
<evidence type="ECO:0000256" key="8">
    <source>
        <dbReference type="ARBA" id="ARBA00055560"/>
    </source>
</evidence>
<dbReference type="GO" id="GO:0016579">
    <property type="term" value="P:protein deubiquitination"/>
    <property type="evidence" value="ECO:0007669"/>
    <property type="project" value="TreeGrafter"/>
</dbReference>
<evidence type="ECO:0000256" key="11">
    <source>
        <dbReference type="RuleBase" id="RU361215"/>
    </source>
</evidence>
<evidence type="ECO:0000256" key="1">
    <source>
        <dbReference type="ARBA" id="ARBA00000707"/>
    </source>
</evidence>
<evidence type="ECO:0000256" key="5">
    <source>
        <dbReference type="ARBA" id="ARBA00022786"/>
    </source>
</evidence>
<evidence type="ECO:0000313" key="13">
    <source>
        <dbReference type="EMBL" id="KHN76841.1"/>
    </source>
</evidence>
<dbReference type="OMA" id="TCFVQAP"/>
<organism evidence="13 14">
    <name type="scientific">Toxocara canis</name>
    <name type="common">Canine roundworm</name>
    <dbReference type="NCBI Taxonomy" id="6265"/>
    <lineage>
        <taxon>Eukaryota</taxon>
        <taxon>Metazoa</taxon>
        <taxon>Ecdysozoa</taxon>
        <taxon>Nematoda</taxon>
        <taxon>Chromadorea</taxon>
        <taxon>Rhabditida</taxon>
        <taxon>Spirurina</taxon>
        <taxon>Ascaridomorpha</taxon>
        <taxon>Ascaridoidea</taxon>
        <taxon>Toxocaridae</taxon>
        <taxon>Toxocara</taxon>
    </lineage>
</organism>
<dbReference type="GO" id="GO:0004843">
    <property type="term" value="F:cysteine-type deubiquitinase activity"/>
    <property type="evidence" value="ECO:0007669"/>
    <property type="project" value="UniProtKB-UniRule"/>
</dbReference>
<evidence type="ECO:0000313" key="14">
    <source>
        <dbReference type="Proteomes" id="UP000031036"/>
    </source>
</evidence>
<dbReference type="STRING" id="6265.A0A0B2V0M3"/>
<feature type="active site" description="Nucleophile" evidence="10">
    <location>
        <position position="95"/>
    </location>
</feature>
<accession>A0A0B2V0M3</accession>
<dbReference type="PANTHER" id="PTHR10589:SF17">
    <property type="entry name" value="UBIQUITIN CARBOXYL-TERMINAL HYDROLASE"/>
    <property type="match status" value="1"/>
</dbReference>
<dbReference type="GO" id="GO:0005737">
    <property type="term" value="C:cytoplasm"/>
    <property type="evidence" value="ECO:0007669"/>
    <property type="project" value="TreeGrafter"/>
</dbReference>
<dbReference type="Pfam" id="PF01088">
    <property type="entry name" value="Peptidase_C12"/>
    <property type="match status" value="1"/>
</dbReference>
<dbReference type="CDD" id="cd09616">
    <property type="entry name" value="Peptidase_C12_UCH_L1_L3"/>
    <property type="match status" value="1"/>
</dbReference>
<evidence type="ECO:0000256" key="6">
    <source>
        <dbReference type="ARBA" id="ARBA00022801"/>
    </source>
</evidence>
<dbReference type="FunFam" id="3.40.532.10:FF:000006">
    <property type="entry name" value="Ubiquitin carboxyl-terminal hydrolase"/>
    <property type="match status" value="1"/>
</dbReference>
<keyword evidence="6 10" id="KW-0378">Hydrolase</keyword>
<evidence type="ECO:0000256" key="7">
    <source>
        <dbReference type="ARBA" id="ARBA00022807"/>
    </source>
</evidence>
<dbReference type="PANTHER" id="PTHR10589">
    <property type="entry name" value="UBIQUITIN CARBOXYL-TERMINAL HYDROLASE"/>
    <property type="match status" value="1"/>
</dbReference>
<dbReference type="Gene3D" id="3.40.532.10">
    <property type="entry name" value="Peptidase C12, ubiquitin carboxyl-terminal hydrolase"/>
    <property type="match status" value="1"/>
</dbReference>
<dbReference type="InterPro" id="IPR036959">
    <property type="entry name" value="Peptidase_C12_UCH_sf"/>
</dbReference>
<evidence type="ECO:0000256" key="3">
    <source>
        <dbReference type="ARBA" id="ARBA00012759"/>
    </source>
</evidence>
<dbReference type="GO" id="GO:0006511">
    <property type="term" value="P:ubiquitin-dependent protein catabolic process"/>
    <property type="evidence" value="ECO:0007669"/>
    <property type="project" value="UniProtKB-UniRule"/>
</dbReference>
<feature type="domain" description="UCH catalytic" evidence="12">
    <location>
        <begin position="5"/>
        <end position="226"/>
    </location>
</feature>
<keyword evidence="5 10" id="KW-0833">Ubl conjugation pathway</keyword>
<evidence type="ECO:0000259" key="12">
    <source>
        <dbReference type="PROSITE" id="PS52048"/>
    </source>
</evidence>
<evidence type="ECO:0000256" key="4">
    <source>
        <dbReference type="ARBA" id="ARBA00022670"/>
    </source>
</evidence>
<feature type="site" description="Transition state stabilizer" evidence="10">
    <location>
        <position position="89"/>
    </location>
</feature>
<comment type="function">
    <text evidence="8">Ubiquitin-protein hydrolase is involved both in the processing of ubiquitin precursors and of ubiquitinated proteins. This enzyme is a thiol protease that recognizes and hydrolyzes a peptide bond at the C-terminal glycine of ubiquitin.</text>
</comment>
<dbReference type="SUPFAM" id="SSF54001">
    <property type="entry name" value="Cysteine proteinases"/>
    <property type="match status" value="1"/>
</dbReference>
<gene>
    <name evidence="13" type="primary">Uch</name>
    <name evidence="13" type="ORF">Tcan_11251</name>
</gene>
<keyword evidence="7 10" id="KW-0788">Thiol protease</keyword>
<sequence length="228" mass="25479">MSKVQWLPLESNPEVITNFMHKMGVEKGVECVDVLGFDDELLALLPQPCYALMLCFPDYKKVDELMGPVYDKLVAEGTKVPENIFFMNQKISNACGTFALIHCLANNRDKIDLGNGALKQWLDKALMLEADARSDSLAFNEELEQAHESCARSGQTEAEPEHPIEHHFICFVHKDGTLYEIDSRAPFPRSCGATNEKNLLKDAGRICQQLMSKLDNISFSALAIVRAS</sequence>
<dbReference type="InterPro" id="IPR001578">
    <property type="entry name" value="Peptidase_C12_UCH"/>
</dbReference>
<feature type="site" description="Important for enzyme activity" evidence="10">
    <location>
        <position position="182"/>
    </location>
</feature>
<evidence type="ECO:0000256" key="9">
    <source>
        <dbReference type="ARBA" id="ARBA00073226"/>
    </source>
</evidence>
<dbReference type="InterPro" id="IPR038765">
    <property type="entry name" value="Papain-like_cys_pep_sf"/>
</dbReference>
<evidence type="ECO:0000256" key="2">
    <source>
        <dbReference type="ARBA" id="ARBA00009326"/>
    </source>
</evidence>
<dbReference type="AlphaFoldDB" id="A0A0B2V0M3"/>
<feature type="active site" description="Proton donor" evidence="10">
    <location>
        <position position="167"/>
    </location>
</feature>
<dbReference type="EC" id="3.4.19.12" evidence="3 11"/>
<keyword evidence="4 10" id="KW-0645">Protease</keyword>
<reference evidence="13 14" key="1">
    <citation type="submission" date="2014-11" db="EMBL/GenBank/DDBJ databases">
        <title>Genetic blueprint of the zoonotic pathogen Toxocara canis.</title>
        <authorList>
            <person name="Zhu X.-Q."/>
            <person name="Korhonen P.K."/>
            <person name="Cai H."/>
            <person name="Young N.D."/>
            <person name="Nejsum P."/>
            <person name="von Samson-Himmelstjerna G."/>
            <person name="Boag P.R."/>
            <person name="Tan P."/>
            <person name="Li Q."/>
            <person name="Min J."/>
            <person name="Yang Y."/>
            <person name="Wang X."/>
            <person name="Fang X."/>
            <person name="Hall R.S."/>
            <person name="Hofmann A."/>
            <person name="Sternberg P.W."/>
            <person name="Jex A.R."/>
            <person name="Gasser R.B."/>
        </authorList>
    </citation>
    <scope>NUCLEOTIDE SEQUENCE [LARGE SCALE GENOMIC DNA]</scope>
    <source>
        <strain evidence="13">PN_DK_2014</strain>
    </source>
</reference>
<dbReference type="PROSITE" id="PS52048">
    <property type="entry name" value="UCH_DOMAIN"/>
    <property type="match status" value="1"/>
</dbReference>
<dbReference type="OrthoDB" id="427186at2759"/>
<comment type="caution">
    <text evidence="13">The sequence shown here is derived from an EMBL/GenBank/DDBJ whole genome shotgun (WGS) entry which is preliminary data.</text>
</comment>
<comment type="similarity">
    <text evidence="2 10 11">Belongs to the peptidase C12 family.</text>
</comment>
<keyword evidence="14" id="KW-1185">Reference proteome</keyword>
<dbReference type="EMBL" id="JPKZ01002429">
    <property type="protein sequence ID" value="KHN76841.1"/>
    <property type="molecule type" value="Genomic_DNA"/>
</dbReference>
<name>A0A0B2V0M3_TOXCA</name>
<comment type="catalytic activity">
    <reaction evidence="1 10 11">
        <text>Thiol-dependent hydrolysis of ester, thioester, amide, peptide and isopeptide bonds formed by the C-terminal Gly of ubiquitin (a 76-residue protein attached to proteins as an intracellular targeting signal).</text>
        <dbReference type="EC" id="3.4.19.12"/>
    </reaction>
</comment>